<sequence length="131" mass="15089">MVRRERIQRSASRKLEAQKRDCGGGRIMIYIHYYQIGTNENKQERRAICDTLDDAKAQQRVLGGVIQAFEPVEDIEHREHLKEIVVDEISSLIDDMTNHGPGSPWEEAGSTEWDCAKVATLNEFRELLDDF</sequence>
<dbReference type="Proteomes" id="UP000828072">
    <property type="component" value="Segment"/>
</dbReference>
<protein>
    <submittedName>
        <fullName evidence="1">Uncharacterized protein</fullName>
    </submittedName>
</protein>
<evidence type="ECO:0000313" key="2">
    <source>
        <dbReference type="Proteomes" id="UP000828072"/>
    </source>
</evidence>
<dbReference type="EMBL" id="OK272479">
    <property type="protein sequence ID" value="UGO55915.1"/>
    <property type="molecule type" value="Genomic_DNA"/>
</dbReference>
<gene>
    <name evidence="1" type="ORF">JLBYU41_29</name>
</gene>
<evidence type="ECO:0000313" key="1">
    <source>
        <dbReference type="EMBL" id="UGO55915.1"/>
    </source>
</evidence>
<proteinExistence type="predicted"/>
<reference evidence="1 2" key="1">
    <citation type="submission" date="2021-09" db="EMBL/GenBank/DDBJ databases">
        <authorList>
            <person name="Lewis J.M."/>
            <person name="Brown G.R."/>
            <person name="Day E.R."/>
            <person name="Hill A.M."/>
            <person name="Janda K.E."/>
            <person name="Kotter D.B."/>
            <person name="McCleary W.R."/>
        </authorList>
    </citation>
    <scope>NUCLEOTIDE SEQUENCE [LARGE SCALE GENOMIC DNA]</scope>
</reference>
<organism evidence="1 2">
    <name type="scientific">Escherichia phage JLBYU41</name>
    <dbReference type="NCBI Taxonomy" id="2894750"/>
    <lineage>
        <taxon>Viruses</taxon>
        <taxon>Duplodnaviria</taxon>
        <taxon>Heunggongvirae</taxon>
        <taxon>Uroviricota</taxon>
        <taxon>Caudoviricetes</taxon>
        <taxon>Drexlerviridae</taxon>
        <taxon>Tempevirinae</taxon>
        <taxon>Hanrivervirus</taxon>
        <taxon>Hanrivervirus JLBYU41</taxon>
    </lineage>
</organism>
<accession>A0AAE8YYZ4</accession>
<keyword evidence="2" id="KW-1185">Reference proteome</keyword>
<name>A0AAE8YYZ4_9CAUD</name>